<reference evidence="1 2" key="1">
    <citation type="submission" date="2019-01" db="EMBL/GenBank/DDBJ databases">
        <title>Genome sequences of Streptomyces and Rhizobium isolates collected from root and soil.</title>
        <authorList>
            <person name="Chhettri S."/>
            <person name="Sevigny J.L."/>
            <person name="Sen A."/>
            <person name="Ennis N."/>
            <person name="Tisa L."/>
        </authorList>
    </citation>
    <scope>NUCLEOTIDE SEQUENCE [LARGE SCALE GENOMIC DNA]</scope>
    <source>
        <strain evidence="1 2">San01</strain>
    </source>
</reference>
<evidence type="ECO:0000313" key="1">
    <source>
        <dbReference type="EMBL" id="RVU29107.1"/>
    </source>
</evidence>
<organism evidence="1 2">
    <name type="scientific">Streptomyces antnestii</name>
    <dbReference type="NCBI Taxonomy" id="2494256"/>
    <lineage>
        <taxon>Bacteria</taxon>
        <taxon>Bacillati</taxon>
        <taxon>Actinomycetota</taxon>
        <taxon>Actinomycetes</taxon>
        <taxon>Kitasatosporales</taxon>
        <taxon>Streptomycetaceae</taxon>
        <taxon>Streptomyces</taxon>
    </lineage>
</organism>
<sequence>MAASPLQPERHLLARVHAVQADAPQIRLTVELTASADPALPVRPGQEVDFAVTLLPEGSGHRYYGYVMAAPFERVATVDRLGGMSLLPSKDRYASSVEAGTSRVARFTAVVRHDVGGGAFLLPEVRAGIIAHGGSSLTSSTHSVRQYGYRIAPFPPQGRVLHLAPGYRGVVKDLLDGLGDAARLAGVGPARQGVTSVEPDGVVTYTPFTGHLGYDRFSYAVDDGTGHVMSGQVTVCIGELQAPGVLGG</sequence>
<evidence type="ECO:0000313" key="2">
    <source>
        <dbReference type="Proteomes" id="UP000283128"/>
    </source>
</evidence>
<comment type="caution">
    <text evidence="1">The sequence shown here is derived from an EMBL/GenBank/DDBJ whole genome shotgun (WGS) entry which is preliminary data.</text>
</comment>
<accession>A0A3S2WNM2</accession>
<dbReference type="Proteomes" id="UP000283128">
    <property type="component" value="Unassembled WGS sequence"/>
</dbReference>
<dbReference type="Gene3D" id="2.60.40.2810">
    <property type="match status" value="1"/>
</dbReference>
<dbReference type="OrthoDB" id="134475at2"/>
<gene>
    <name evidence="1" type="ORF">EOT10_00925</name>
</gene>
<dbReference type="AlphaFoldDB" id="A0A3S2WNM2"/>
<name>A0A3S2WNM2_9ACTN</name>
<keyword evidence="2" id="KW-1185">Reference proteome</keyword>
<dbReference type="EMBL" id="RZYA01000001">
    <property type="protein sequence ID" value="RVU29107.1"/>
    <property type="molecule type" value="Genomic_DNA"/>
</dbReference>
<protein>
    <submittedName>
        <fullName evidence="1">Uncharacterized protein</fullName>
    </submittedName>
</protein>
<proteinExistence type="predicted"/>
<dbReference type="Pfam" id="PF17963">
    <property type="entry name" value="Big_9"/>
    <property type="match status" value="1"/>
</dbReference>